<dbReference type="Gene3D" id="3.40.710.10">
    <property type="entry name" value="DD-peptidase/beta-lactamase superfamily"/>
    <property type="match status" value="1"/>
</dbReference>
<dbReference type="GO" id="GO:0030655">
    <property type="term" value="P:beta-lactam antibiotic catabolic process"/>
    <property type="evidence" value="ECO:0007669"/>
    <property type="project" value="InterPro"/>
</dbReference>
<comment type="caution">
    <text evidence="2">The sequence shown here is derived from an EMBL/GenBank/DDBJ whole genome shotgun (WGS) entry which is preliminary data.</text>
</comment>
<feature type="domain" description="Beta-lactamase class A catalytic" evidence="1">
    <location>
        <begin position="32"/>
        <end position="281"/>
    </location>
</feature>
<dbReference type="Pfam" id="PF13354">
    <property type="entry name" value="Beta-lactamase2"/>
    <property type="match status" value="1"/>
</dbReference>
<dbReference type="InterPro" id="IPR045155">
    <property type="entry name" value="Beta-lactam_cat"/>
</dbReference>
<accession>A0A544TBQ6</accession>
<keyword evidence="2" id="KW-0378">Hydrolase</keyword>
<dbReference type="InterPro" id="IPR012338">
    <property type="entry name" value="Beta-lactam/transpept-like"/>
</dbReference>
<dbReference type="OrthoDB" id="9775096at2"/>
<evidence type="ECO:0000313" key="3">
    <source>
        <dbReference type="Proteomes" id="UP000317316"/>
    </source>
</evidence>
<evidence type="ECO:0000259" key="1">
    <source>
        <dbReference type="Pfam" id="PF13354"/>
    </source>
</evidence>
<keyword evidence="3" id="KW-1185">Reference proteome</keyword>
<proteinExistence type="predicted"/>
<dbReference type="SUPFAM" id="SSF56601">
    <property type="entry name" value="beta-lactamase/transpeptidase-like"/>
    <property type="match status" value="1"/>
</dbReference>
<protein>
    <submittedName>
        <fullName evidence="2">Serine hydrolase</fullName>
    </submittedName>
</protein>
<dbReference type="PANTHER" id="PTHR35333">
    <property type="entry name" value="BETA-LACTAMASE"/>
    <property type="match status" value="1"/>
</dbReference>
<sequence>MPWILDQNKRRDCMTLKQQIESYIEGIDANFGIYIKHLGTQEEVNIQGNLLFQMASVFKVPILATLYEKVFNGEINLQERVPLNEEDYVPGSGVFQEMQYGIEPTIKDLATMMIIVSDNLATDKVLSIVGGANNVQERMHQMGFKDIYIHHTCWELLSLSAGIPSQPYSKELFDEIINRLIEGDYDWNSIVFQDSTENNVSSAKDMSLLLEKIALDEFVSPDCSREIREVLFKQHFQQRIGGLLPRNKKVANKTGSLGTMFNDTGIVYLPDNKGEFVITVYSTGSSLEYKGDEPIARISEIAYQYFMNGE</sequence>
<dbReference type="PANTHER" id="PTHR35333:SF3">
    <property type="entry name" value="BETA-LACTAMASE-TYPE TRANSPEPTIDASE FOLD CONTAINING PROTEIN"/>
    <property type="match status" value="1"/>
</dbReference>
<dbReference type="Proteomes" id="UP000317316">
    <property type="component" value="Unassembled WGS sequence"/>
</dbReference>
<dbReference type="InterPro" id="IPR000871">
    <property type="entry name" value="Beta-lactam_class-A"/>
</dbReference>
<dbReference type="EMBL" id="VDGH01000003">
    <property type="protein sequence ID" value="TQR14894.1"/>
    <property type="molecule type" value="Genomic_DNA"/>
</dbReference>
<dbReference type="GO" id="GO:0008800">
    <property type="term" value="F:beta-lactamase activity"/>
    <property type="evidence" value="ECO:0007669"/>
    <property type="project" value="InterPro"/>
</dbReference>
<dbReference type="GO" id="GO:0046677">
    <property type="term" value="P:response to antibiotic"/>
    <property type="evidence" value="ECO:0007669"/>
    <property type="project" value="InterPro"/>
</dbReference>
<organism evidence="2 3">
    <name type="scientific">Psychrobacillus lasiicapitis</name>
    <dbReference type="NCBI Taxonomy" id="1636719"/>
    <lineage>
        <taxon>Bacteria</taxon>
        <taxon>Bacillati</taxon>
        <taxon>Bacillota</taxon>
        <taxon>Bacilli</taxon>
        <taxon>Bacillales</taxon>
        <taxon>Bacillaceae</taxon>
        <taxon>Psychrobacillus</taxon>
    </lineage>
</organism>
<dbReference type="AlphaFoldDB" id="A0A544TBQ6"/>
<gene>
    <name evidence="2" type="ORF">FG382_05370</name>
</gene>
<name>A0A544TBQ6_9BACI</name>
<reference evidence="2 3" key="1">
    <citation type="submission" date="2019-05" db="EMBL/GenBank/DDBJ databases">
        <title>Psychrobacillus vulpis sp. nov., a new species isolated from feces of a red fox that inhabits in The Tablas de Daimiel Natural Park, Albacete, Spain.</title>
        <authorList>
            <person name="Rodriguez M."/>
            <person name="Reina J.C."/>
            <person name="Bejar V."/>
            <person name="Llamas I."/>
        </authorList>
    </citation>
    <scope>NUCLEOTIDE SEQUENCE [LARGE SCALE GENOMIC DNA]</scope>
    <source>
        <strain evidence="2 3">NEAU-3TGS17</strain>
    </source>
</reference>
<evidence type="ECO:0000313" key="2">
    <source>
        <dbReference type="EMBL" id="TQR14894.1"/>
    </source>
</evidence>